<organism evidence="1">
    <name type="scientific">Sipha flava</name>
    <name type="common">yellow sugarcane aphid</name>
    <dbReference type="NCBI Taxonomy" id="143950"/>
    <lineage>
        <taxon>Eukaryota</taxon>
        <taxon>Metazoa</taxon>
        <taxon>Ecdysozoa</taxon>
        <taxon>Arthropoda</taxon>
        <taxon>Hexapoda</taxon>
        <taxon>Insecta</taxon>
        <taxon>Pterygota</taxon>
        <taxon>Neoptera</taxon>
        <taxon>Paraneoptera</taxon>
        <taxon>Hemiptera</taxon>
        <taxon>Sternorrhyncha</taxon>
        <taxon>Aphidomorpha</taxon>
        <taxon>Aphidoidea</taxon>
        <taxon>Aphididae</taxon>
        <taxon>Sipha</taxon>
    </lineage>
</organism>
<gene>
    <name evidence="1" type="ORF">g.12138</name>
</gene>
<dbReference type="AlphaFoldDB" id="A0A2S2QFR4"/>
<reference evidence="1" key="1">
    <citation type="submission" date="2018-04" db="EMBL/GenBank/DDBJ databases">
        <title>Transcriptome assembly of Sipha flava.</title>
        <authorList>
            <person name="Scully E.D."/>
            <person name="Geib S.M."/>
            <person name="Palmer N.A."/>
            <person name="Koch K."/>
            <person name="Bradshaw J."/>
            <person name="Heng-Moss T."/>
            <person name="Sarath G."/>
        </authorList>
    </citation>
    <scope>NUCLEOTIDE SEQUENCE</scope>
</reference>
<accession>A0A2S2QFR4</accession>
<sequence length="133" mass="16170">MYGRYGELQPCHVRFVHGHRRFTARIFSTIILPFWPPSLRGTRSRPYITYYSSEALTLARRLLHHHHHHHHYHRHQYHYHHHHYLTNTDNRNTVSHENVLINNKIRCWPPPPPPTLSHPVSRLIKLHRRRPPP</sequence>
<evidence type="ECO:0000313" key="1">
    <source>
        <dbReference type="EMBL" id="MBY76521.1"/>
    </source>
</evidence>
<name>A0A2S2QFR4_9HEMI</name>
<protein>
    <submittedName>
        <fullName evidence="1">Uncharacterized protein</fullName>
    </submittedName>
</protein>
<proteinExistence type="predicted"/>
<dbReference type="EMBL" id="GGMS01007318">
    <property type="protein sequence ID" value="MBY76521.1"/>
    <property type="molecule type" value="Transcribed_RNA"/>
</dbReference>